<evidence type="ECO:0000313" key="2">
    <source>
        <dbReference type="Proteomes" id="UP000019462"/>
    </source>
</evidence>
<reference evidence="1 2" key="1">
    <citation type="journal article" date="2014" name="Genome Announc.">
        <title>Genome sequence of the basidiomycetous fungus Pseudozyma aphidis DSM70725, an efficient producer of biosurfactant mannosylerythritol lipids.</title>
        <authorList>
            <person name="Lorenz S."/>
            <person name="Guenther M."/>
            <person name="Grumaz C."/>
            <person name="Rupp S."/>
            <person name="Zibek S."/>
            <person name="Sohn K."/>
        </authorList>
    </citation>
    <scope>NUCLEOTIDE SEQUENCE [LARGE SCALE GENOMIC DNA]</scope>
    <source>
        <strain evidence="2">ATCC 32657 / CBS 517.83 / DSM 70725 / JCM 10318 / NBRC 10182 / NRRL Y-7954 / St-0401</strain>
    </source>
</reference>
<name>W3VFL6_MOEAP</name>
<gene>
    <name evidence="1" type="ORF">PaG_05655</name>
</gene>
<keyword evidence="2" id="KW-1185">Reference proteome</keyword>
<dbReference type="Proteomes" id="UP000019462">
    <property type="component" value="Unassembled WGS sequence"/>
</dbReference>
<dbReference type="OrthoDB" id="10568883at2759"/>
<sequence>MQRRSPPHRSVGMRAYSGKGLMLSPALFESRWSSVNAGVRLYGAFAREPDSRDLQRRLGNGGVRRGRRFSAAPDTLVIYAERSLGPRPNSRLAEPTSSFAHTSLSSGELAHHIGDNLAAMMPAPLP</sequence>
<dbReference type="EMBL" id="AWNI01000037">
    <property type="protein sequence ID" value="ETS60443.1"/>
    <property type="molecule type" value="Genomic_DNA"/>
</dbReference>
<dbReference type="HOGENOM" id="CLU_1982507_0_0_1"/>
<proteinExistence type="predicted"/>
<evidence type="ECO:0000313" key="1">
    <source>
        <dbReference type="EMBL" id="ETS60443.1"/>
    </source>
</evidence>
<accession>W3VFL6</accession>
<protein>
    <submittedName>
        <fullName evidence="1">Uncharacterized protein</fullName>
    </submittedName>
</protein>
<organism evidence="1 2">
    <name type="scientific">Moesziomyces aphidis</name>
    <name type="common">Pseudozyma aphidis</name>
    <dbReference type="NCBI Taxonomy" id="84754"/>
    <lineage>
        <taxon>Eukaryota</taxon>
        <taxon>Fungi</taxon>
        <taxon>Dikarya</taxon>
        <taxon>Basidiomycota</taxon>
        <taxon>Ustilaginomycotina</taxon>
        <taxon>Ustilaginomycetes</taxon>
        <taxon>Ustilaginales</taxon>
        <taxon>Ustilaginaceae</taxon>
        <taxon>Moesziomyces</taxon>
    </lineage>
</organism>
<dbReference type="AlphaFoldDB" id="W3VFL6"/>
<comment type="caution">
    <text evidence="1">The sequence shown here is derived from an EMBL/GenBank/DDBJ whole genome shotgun (WGS) entry which is preliminary data.</text>
</comment>